<reference evidence="3 4" key="1">
    <citation type="submission" date="2016-02" db="EMBL/GenBank/DDBJ databases">
        <authorList>
            <person name="Wen L."/>
            <person name="He K."/>
            <person name="Yang H."/>
        </authorList>
    </citation>
    <scope>NUCLEOTIDE SEQUENCE [LARGE SCALE GENOMIC DNA]</scope>
    <source>
        <strain evidence="3 4">DSM 22607</strain>
    </source>
</reference>
<dbReference type="EMBL" id="LSZW01000047">
    <property type="protein sequence ID" value="KXK66112.1"/>
    <property type="molecule type" value="Genomic_DNA"/>
</dbReference>
<accession>A0A136Q649</accession>
<proteinExistence type="predicted"/>
<keyword evidence="4" id="KW-1185">Reference proteome</keyword>
<dbReference type="Proteomes" id="UP000070366">
    <property type="component" value="Unassembled WGS sequence"/>
</dbReference>
<evidence type="ECO:0000256" key="1">
    <source>
        <dbReference type="SAM" id="Coils"/>
    </source>
</evidence>
<evidence type="ECO:0000313" key="3">
    <source>
        <dbReference type="EMBL" id="KXK66112.1"/>
    </source>
</evidence>
<protein>
    <submittedName>
        <fullName evidence="3">Uncharacterized protein</fullName>
    </submittedName>
</protein>
<dbReference type="STRING" id="626937.HMPREF3293_00848"/>
<sequence length="144" mass="16870">MQSGKSVIVPKTEKLKIGAYPFMAEERGYKWKHNRRERYPGNKTNRNGGSNMYNEEKINRLQEDVAREQKKAEEKLDKLDSKIKVEELKAQKKLTKLESKRDVEMKLAQKDAVEMKNDARIEQKTRETEAARDVRQNVSGDTRM</sequence>
<feature type="region of interest" description="Disordered" evidence="2">
    <location>
        <begin position="117"/>
        <end position="144"/>
    </location>
</feature>
<name>A0A136Q649_9FIRM</name>
<feature type="coiled-coil region" evidence="1">
    <location>
        <begin position="58"/>
        <end position="89"/>
    </location>
</feature>
<comment type="caution">
    <text evidence="3">The sequence shown here is derived from an EMBL/GenBank/DDBJ whole genome shotgun (WGS) entry which is preliminary data.</text>
</comment>
<organism evidence="3 4">
    <name type="scientific">Christensenella minuta</name>
    <dbReference type="NCBI Taxonomy" id="626937"/>
    <lineage>
        <taxon>Bacteria</taxon>
        <taxon>Bacillati</taxon>
        <taxon>Bacillota</taxon>
        <taxon>Clostridia</taxon>
        <taxon>Christensenellales</taxon>
        <taxon>Christensenellaceae</taxon>
        <taxon>Christensenella</taxon>
    </lineage>
</organism>
<dbReference type="OrthoDB" id="9947499at2"/>
<evidence type="ECO:0000256" key="2">
    <source>
        <dbReference type="SAM" id="MobiDB-lite"/>
    </source>
</evidence>
<feature type="region of interest" description="Disordered" evidence="2">
    <location>
        <begin position="35"/>
        <end position="57"/>
    </location>
</feature>
<gene>
    <name evidence="3" type="ORF">HMPREF3293_00848</name>
</gene>
<keyword evidence="1" id="KW-0175">Coiled coil</keyword>
<dbReference type="KEGG" id="cmiu:B1H56_01260"/>
<dbReference type="AlphaFoldDB" id="A0A136Q649"/>
<feature type="compositionally biased region" description="Polar residues" evidence="2">
    <location>
        <begin position="42"/>
        <end position="53"/>
    </location>
</feature>
<evidence type="ECO:0000313" key="4">
    <source>
        <dbReference type="Proteomes" id="UP000070366"/>
    </source>
</evidence>
<feature type="compositionally biased region" description="Basic and acidic residues" evidence="2">
    <location>
        <begin position="117"/>
        <end position="135"/>
    </location>
</feature>